<dbReference type="Gene3D" id="1.20.1050.10">
    <property type="match status" value="1"/>
</dbReference>
<comment type="caution">
    <text evidence="2">The sequence shown here is derived from an EMBL/GenBank/DDBJ whole genome shotgun (WGS) entry which is preliminary data.</text>
</comment>
<keyword evidence="3" id="KW-1185">Reference proteome</keyword>
<dbReference type="CDD" id="cd03057">
    <property type="entry name" value="GST_N_Beta"/>
    <property type="match status" value="1"/>
</dbReference>
<dbReference type="PANTHER" id="PTHR44051">
    <property type="entry name" value="GLUTATHIONE S-TRANSFERASE-RELATED"/>
    <property type="match status" value="1"/>
</dbReference>
<name>A0ABX0VWI7_9RHOB</name>
<protein>
    <submittedName>
        <fullName evidence="2">Glutathione S-transferase family protein</fullName>
    </submittedName>
</protein>
<dbReference type="Proteomes" id="UP000709466">
    <property type="component" value="Unassembled WGS sequence"/>
</dbReference>
<reference evidence="2 3" key="1">
    <citation type="submission" date="2020-03" db="EMBL/GenBank/DDBJ databases">
        <title>Bacterial isolates of synthetic phycosphere.</title>
        <authorList>
            <person name="Fu H."/>
            <person name="Moran M.A."/>
        </authorList>
    </citation>
    <scope>NUCLEOTIDE SEQUENCE [LARGE SCALE GENOMIC DNA]</scope>
    <source>
        <strain evidence="2 3">HF1</strain>
    </source>
</reference>
<evidence type="ECO:0000313" key="3">
    <source>
        <dbReference type="Proteomes" id="UP000709466"/>
    </source>
</evidence>
<dbReference type="SUPFAM" id="SSF52833">
    <property type="entry name" value="Thioredoxin-like"/>
    <property type="match status" value="1"/>
</dbReference>
<dbReference type="SFLD" id="SFLDS00019">
    <property type="entry name" value="Glutathione_Transferase_(cytos"/>
    <property type="match status" value="1"/>
</dbReference>
<dbReference type="RefSeq" id="WP_167637820.1">
    <property type="nucleotide sequence ID" value="NZ_JAATOP010000004.1"/>
</dbReference>
<feature type="domain" description="GST N-terminal" evidence="1">
    <location>
        <begin position="2"/>
        <end position="83"/>
    </location>
</feature>
<dbReference type="Pfam" id="PF02798">
    <property type="entry name" value="GST_N"/>
    <property type="match status" value="1"/>
</dbReference>
<proteinExistence type="predicted"/>
<evidence type="ECO:0000313" key="2">
    <source>
        <dbReference type="EMBL" id="NIY72443.1"/>
    </source>
</evidence>
<dbReference type="InterPro" id="IPR004045">
    <property type="entry name" value="Glutathione_S-Trfase_N"/>
</dbReference>
<dbReference type="InterPro" id="IPR040079">
    <property type="entry name" value="Glutathione_S-Trfase"/>
</dbReference>
<accession>A0ABX0VWI7</accession>
<dbReference type="PROSITE" id="PS50404">
    <property type="entry name" value="GST_NTER"/>
    <property type="match status" value="1"/>
</dbReference>
<dbReference type="InterPro" id="IPR036249">
    <property type="entry name" value="Thioredoxin-like_sf"/>
</dbReference>
<sequence>MTTAYRLHYAPDNASLCIRLMLEELGVAYETALVDRSAKEQQSESYLKLNPNGLIPVLETPDGVMFETAAILLWLADRHGAMAPAVDSPERADFLKWLLWLANTLHPALRMLFYPEKFSPAHAPFREMTKTRIADLLTILETGPDLAKTSALSCYAAPMLRWLALYPQDHTAWFDLTRWPQLNEFCLDFEARPSAIRSALAEGLGETPFSSPSYPTPPEGSAI</sequence>
<dbReference type="Gene3D" id="3.40.30.10">
    <property type="entry name" value="Glutaredoxin"/>
    <property type="match status" value="1"/>
</dbReference>
<dbReference type="SUPFAM" id="SSF47616">
    <property type="entry name" value="GST C-terminal domain-like"/>
    <property type="match status" value="1"/>
</dbReference>
<dbReference type="PANTHER" id="PTHR44051:SF8">
    <property type="entry name" value="GLUTATHIONE S-TRANSFERASE GSTA"/>
    <property type="match status" value="1"/>
</dbReference>
<evidence type="ECO:0000259" key="1">
    <source>
        <dbReference type="PROSITE" id="PS50404"/>
    </source>
</evidence>
<gene>
    <name evidence="2" type="ORF">HCZ30_08335</name>
</gene>
<organism evidence="2 3">
    <name type="scientific">Marivivens donghaensis</name>
    <dbReference type="NCBI Taxonomy" id="1699413"/>
    <lineage>
        <taxon>Bacteria</taxon>
        <taxon>Pseudomonadati</taxon>
        <taxon>Pseudomonadota</taxon>
        <taxon>Alphaproteobacteria</taxon>
        <taxon>Rhodobacterales</taxon>
        <taxon>Paracoccaceae</taxon>
        <taxon>Marivivens group</taxon>
        <taxon>Marivivens</taxon>
    </lineage>
</organism>
<dbReference type="SFLD" id="SFLDG00358">
    <property type="entry name" value="Main_(cytGST)"/>
    <property type="match status" value="1"/>
</dbReference>
<dbReference type="InterPro" id="IPR036282">
    <property type="entry name" value="Glutathione-S-Trfase_C_sf"/>
</dbReference>
<dbReference type="EMBL" id="JAATOP010000004">
    <property type="protein sequence ID" value="NIY72443.1"/>
    <property type="molecule type" value="Genomic_DNA"/>
</dbReference>